<proteinExistence type="predicted"/>
<organism evidence="3 4">
    <name type="scientific">Haemophilus paracuniculus</name>
    <dbReference type="NCBI Taxonomy" id="734"/>
    <lineage>
        <taxon>Bacteria</taxon>
        <taxon>Pseudomonadati</taxon>
        <taxon>Pseudomonadota</taxon>
        <taxon>Gammaproteobacteria</taxon>
        <taxon>Pasteurellales</taxon>
        <taxon>Pasteurellaceae</taxon>
        <taxon>Haemophilus</taxon>
    </lineage>
</organism>
<feature type="transmembrane region" description="Helical" evidence="2">
    <location>
        <begin position="47"/>
        <end position="72"/>
    </location>
</feature>
<dbReference type="Proteomes" id="UP000190867">
    <property type="component" value="Unassembled WGS sequence"/>
</dbReference>
<reference evidence="3 4" key="1">
    <citation type="submission" date="2017-02" db="EMBL/GenBank/DDBJ databases">
        <title>Draft genome sequence of Haemophilus paracuniculus CCUG 43573 type strain.</title>
        <authorList>
            <person name="Engstrom-Jakobsson H."/>
            <person name="Salva-Serra F."/>
            <person name="Thorell K."/>
            <person name="Gonzales-Siles L."/>
            <person name="Karlsson R."/>
            <person name="Boulund F."/>
            <person name="Engstrand L."/>
            <person name="Kristiansson E."/>
            <person name="Moore E."/>
        </authorList>
    </citation>
    <scope>NUCLEOTIDE SEQUENCE [LARGE SCALE GENOMIC DNA]</scope>
    <source>
        <strain evidence="3 4">CCUG 43573</strain>
    </source>
</reference>
<keyword evidence="4" id="KW-1185">Reference proteome</keyword>
<protein>
    <submittedName>
        <fullName evidence="3">Uncharacterized protein</fullName>
    </submittedName>
</protein>
<sequence length="229" mass="27190">MTQEKESFLAKYYWHIVWGVIALALSALATCLLFGKFSSTEKWQATVEVFALLGIFLAIATVIPVIVAIFSYQQFTRNVKQAESHLTSLSNKIGKQEERVKTVLSTFVEKEKQVDLILKREQNRERVYRYLNNSKSLNDDEIQILKWYLFDIKNQNSFTLYDLIAKNDFEQNEIFQRKDIFEVENVSDELELKRLQEQEKQLYQMLWDYHYPMYPAMKKTMQSILKPEE</sequence>
<evidence type="ECO:0000313" key="3">
    <source>
        <dbReference type="EMBL" id="OOR99295.1"/>
    </source>
</evidence>
<dbReference type="AlphaFoldDB" id="A0A1T0ASU6"/>
<feature type="coiled-coil region" evidence="1">
    <location>
        <begin position="72"/>
        <end position="99"/>
    </location>
</feature>
<keyword evidence="2" id="KW-1133">Transmembrane helix</keyword>
<keyword evidence="2" id="KW-0812">Transmembrane</keyword>
<feature type="transmembrane region" description="Helical" evidence="2">
    <location>
        <begin position="12"/>
        <end position="35"/>
    </location>
</feature>
<evidence type="ECO:0000313" key="4">
    <source>
        <dbReference type="Proteomes" id="UP000190867"/>
    </source>
</evidence>
<dbReference type="EMBL" id="MUYA01000007">
    <property type="protein sequence ID" value="OOR99295.1"/>
    <property type="molecule type" value="Genomic_DNA"/>
</dbReference>
<comment type="caution">
    <text evidence="3">The sequence shown here is derived from an EMBL/GenBank/DDBJ whole genome shotgun (WGS) entry which is preliminary data.</text>
</comment>
<evidence type="ECO:0000256" key="1">
    <source>
        <dbReference type="SAM" id="Coils"/>
    </source>
</evidence>
<accession>A0A1T0ASU6</accession>
<keyword evidence="1" id="KW-0175">Coiled coil</keyword>
<name>A0A1T0ASU6_9PAST</name>
<dbReference type="RefSeq" id="WP_078236942.1">
    <property type="nucleotide sequence ID" value="NZ_MUYA01000007.1"/>
</dbReference>
<keyword evidence="2" id="KW-0472">Membrane</keyword>
<evidence type="ECO:0000256" key="2">
    <source>
        <dbReference type="SAM" id="Phobius"/>
    </source>
</evidence>
<dbReference type="STRING" id="734.B0187_05935"/>
<gene>
    <name evidence="3" type="ORF">B0187_05935</name>
</gene>